<dbReference type="RefSeq" id="WP_086745361.1">
    <property type="nucleotide sequence ID" value="NZ_MWPV01000006.1"/>
</dbReference>
<dbReference type="EMBL" id="MWPV01000006">
    <property type="protein sequence ID" value="OUL56387.1"/>
    <property type="molecule type" value="Genomic_DNA"/>
</dbReference>
<dbReference type="NCBIfam" id="TIGR02450">
    <property type="entry name" value="TIGR02450 family Trp-rich protein"/>
    <property type="match status" value="1"/>
</dbReference>
<dbReference type="InterPro" id="IPR012663">
    <property type="entry name" value="CHP02450_Tryp"/>
</dbReference>
<evidence type="ECO:0008006" key="3">
    <source>
        <dbReference type="Google" id="ProtNLM"/>
    </source>
</evidence>
<protein>
    <recommendedName>
        <fullName evidence="3">TIGR02450 family Trp-rich protein</fullName>
    </recommendedName>
</protein>
<evidence type="ECO:0000313" key="2">
    <source>
        <dbReference type="Proteomes" id="UP000194841"/>
    </source>
</evidence>
<dbReference type="Pfam" id="PF09493">
    <property type="entry name" value="DUF2389"/>
    <property type="match status" value="1"/>
</dbReference>
<keyword evidence="2" id="KW-1185">Reference proteome</keyword>
<organism evidence="1 2">
    <name type="scientific">Pseudoalteromonas ulvae</name>
    <dbReference type="NCBI Taxonomy" id="107327"/>
    <lineage>
        <taxon>Bacteria</taxon>
        <taxon>Pseudomonadati</taxon>
        <taxon>Pseudomonadota</taxon>
        <taxon>Gammaproteobacteria</taxon>
        <taxon>Alteromonadales</taxon>
        <taxon>Pseudoalteromonadaceae</taxon>
        <taxon>Pseudoalteromonas</taxon>
    </lineage>
</organism>
<dbReference type="Proteomes" id="UP000194841">
    <property type="component" value="Unassembled WGS sequence"/>
</dbReference>
<evidence type="ECO:0000313" key="1">
    <source>
        <dbReference type="EMBL" id="OUL56387.1"/>
    </source>
</evidence>
<reference evidence="1 2" key="1">
    <citation type="submission" date="2017-02" db="EMBL/GenBank/DDBJ databases">
        <title>Pseudoalteromonas ulvae TC14 Genome.</title>
        <authorList>
            <person name="Molmeret M."/>
        </authorList>
    </citation>
    <scope>NUCLEOTIDE SEQUENCE [LARGE SCALE GENOMIC DNA]</scope>
    <source>
        <strain evidence="1">TC14</strain>
    </source>
</reference>
<sequence length="71" mass="8514">MNRVNPKVLLHSKWTAAQPQNKEKHFTITEVEFDEDKTVSRCIIQAVMTLNEYQINWRDLKQPAIWRQGWC</sequence>
<gene>
    <name evidence="1" type="ORF">B1199_17085</name>
</gene>
<name>A0A244CL93_PSEDV</name>
<accession>A0A244CL93</accession>
<comment type="caution">
    <text evidence="1">The sequence shown here is derived from an EMBL/GenBank/DDBJ whole genome shotgun (WGS) entry which is preliminary data.</text>
</comment>
<dbReference type="AlphaFoldDB" id="A0A244CL93"/>
<proteinExistence type="predicted"/>
<dbReference type="OrthoDB" id="5592973at2"/>